<dbReference type="AlphaFoldDB" id="D5GMN8"/>
<reference evidence="1 2" key="1">
    <citation type="journal article" date="2010" name="Nature">
        <title>Perigord black truffle genome uncovers evolutionary origins and mechanisms of symbiosis.</title>
        <authorList>
            <person name="Martin F."/>
            <person name="Kohler A."/>
            <person name="Murat C."/>
            <person name="Balestrini R."/>
            <person name="Coutinho P.M."/>
            <person name="Jaillon O."/>
            <person name="Montanini B."/>
            <person name="Morin E."/>
            <person name="Noel B."/>
            <person name="Percudani R."/>
            <person name="Porcel B."/>
            <person name="Rubini A."/>
            <person name="Amicucci A."/>
            <person name="Amselem J."/>
            <person name="Anthouard V."/>
            <person name="Arcioni S."/>
            <person name="Artiguenave F."/>
            <person name="Aury J.M."/>
            <person name="Ballario P."/>
            <person name="Bolchi A."/>
            <person name="Brenna A."/>
            <person name="Brun A."/>
            <person name="Buee M."/>
            <person name="Cantarel B."/>
            <person name="Chevalier G."/>
            <person name="Couloux A."/>
            <person name="Da Silva C."/>
            <person name="Denoeud F."/>
            <person name="Duplessis S."/>
            <person name="Ghignone S."/>
            <person name="Hilselberger B."/>
            <person name="Iotti M."/>
            <person name="Marcais B."/>
            <person name="Mello A."/>
            <person name="Miranda M."/>
            <person name="Pacioni G."/>
            <person name="Quesneville H."/>
            <person name="Riccioni C."/>
            <person name="Ruotolo R."/>
            <person name="Splivallo R."/>
            <person name="Stocchi V."/>
            <person name="Tisserant E."/>
            <person name="Viscomi A.R."/>
            <person name="Zambonelli A."/>
            <person name="Zampieri E."/>
            <person name="Henrissat B."/>
            <person name="Lebrun M.H."/>
            <person name="Paolocci F."/>
            <person name="Bonfante P."/>
            <person name="Ottonello S."/>
            <person name="Wincker P."/>
        </authorList>
    </citation>
    <scope>NUCLEOTIDE SEQUENCE [LARGE SCALE GENOMIC DNA]</scope>
    <source>
        <strain evidence="1 2">Mel28</strain>
    </source>
</reference>
<dbReference type="HOGENOM" id="CLU_3242471_0_0_1"/>
<dbReference type="KEGG" id="tml:GSTUM_00010834001"/>
<organism evidence="1 2">
    <name type="scientific">Tuber melanosporum (strain Mel28)</name>
    <name type="common">Perigord black truffle</name>
    <dbReference type="NCBI Taxonomy" id="656061"/>
    <lineage>
        <taxon>Eukaryota</taxon>
        <taxon>Fungi</taxon>
        <taxon>Dikarya</taxon>
        <taxon>Ascomycota</taxon>
        <taxon>Pezizomycotina</taxon>
        <taxon>Pezizomycetes</taxon>
        <taxon>Pezizales</taxon>
        <taxon>Tuberaceae</taxon>
        <taxon>Tuber</taxon>
    </lineage>
</organism>
<name>D5GMN8_TUBMM</name>
<dbReference type="GeneID" id="9185117"/>
<protein>
    <submittedName>
        <fullName evidence="1">(Perigord truffle) hypothetical protein</fullName>
    </submittedName>
</protein>
<evidence type="ECO:0000313" key="1">
    <source>
        <dbReference type="EMBL" id="CAZ85781.1"/>
    </source>
</evidence>
<keyword evidence="2" id="KW-1185">Reference proteome</keyword>
<sequence>MYKGTEIPVSTRLNDFLRKIFSHGPFVLFSLLPEINFPPHLFF</sequence>
<evidence type="ECO:0000313" key="2">
    <source>
        <dbReference type="Proteomes" id="UP000006911"/>
    </source>
</evidence>
<dbReference type="Proteomes" id="UP000006911">
    <property type="component" value="Unassembled WGS sequence"/>
</dbReference>
<gene>
    <name evidence="1" type="ORF">GSTUM_00010834001</name>
</gene>
<dbReference type="RefSeq" id="XP_002841590.1">
    <property type="nucleotide sequence ID" value="XM_002841544.1"/>
</dbReference>
<accession>D5GMN8</accession>
<dbReference type="InParanoid" id="D5GMN8"/>
<dbReference type="EMBL" id="FN430357">
    <property type="protein sequence ID" value="CAZ85781.1"/>
    <property type="molecule type" value="Genomic_DNA"/>
</dbReference>
<proteinExistence type="predicted"/>